<keyword evidence="3" id="KW-0540">Nuclease</keyword>
<protein>
    <recommendedName>
        <fullName evidence="10">HRDC domain-containing protein</fullName>
    </recommendedName>
</protein>
<dbReference type="GO" id="GO:0000176">
    <property type="term" value="C:nuclear exosome (RNase complex)"/>
    <property type="evidence" value="ECO:0007669"/>
    <property type="project" value="InterPro"/>
</dbReference>
<dbReference type="InterPro" id="IPR012337">
    <property type="entry name" value="RNaseH-like_sf"/>
</dbReference>
<dbReference type="Pfam" id="PF00570">
    <property type="entry name" value="HRDC"/>
    <property type="match status" value="1"/>
</dbReference>
<dbReference type="EMBL" id="JAUBYV010000002">
    <property type="protein sequence ID" value="KAK2628932.1"/>
    <property type="molecule type" value="Genomic_DNA"/>
</dbReference>
<dbReference type="GO" id="GO:0003727">
    <property type="term" value="F:single-stranded RNA binding"/>
    <property type="evidence" value="ECO:0007669"/>
    <property type="project" value="TreeGrafter"/>
</dbReference>
<organism evidence="11 12">
    <name type="scientific">Diplocarpon rosae</name>
    <dbReference type="NCBI Taxonomy" id="946125"/>
    <lineage>
        <taxon>Eukaryota</taxon>
        <taxon>Fungi</taxon>
        <taxon>Dikarya</taxon>
        <taxon>Ascomycota</taxon>
        <taxon>Pezizomycotina</taxon>
        <taxon>Leotiomycetes</taxon>
        <taxon>Helotiales</taxon>
        <taxon>Drepanopezizaceae</taxon>
        <taxon>Diplocarpon</taxon>
    </lineage>
</organism>
<dbReference type="InterPro" id="IPR002562">
    <property type="entry name" value="3'-5'_exonuclease_dom"/>
</dbReference>
<dbReference type="InterPro" id="IPR012588">
    <property type="entry name" value="Exosome-assoc_fac_Rrp6_N"/>
</dbReference>
<feature type="domain" description="HRDC" evidence="10">
    <location>
        <begin position="454"/>
        <end position="534"/>
    </location>
</feature>
<accession>A0AAD9T4M3</accession>
<feature type="region of interest" description="Disordered" evidence="9">
    <location>
        <begin position="746"/>
        <end position="790"/>
    </location>
</feature>
<dbReference type="SMART" id="SM00474">
    <property type="entry name" value="35EXOc"/>
    <property type="match status" value="1"/>
</dbReference>
<dbReference type="InterPro" id="IPR010997">
    <property type="entry name" value="HRDC-like_sf"/>
</dbReference>
<keyword evidence="4" id="KW-0378">Hydrolase</keyword>
<dbReference type="GO" id="GO:0000467">
    <property type="term" value="P:exonucleolytic trimming to generate mature 3'-end of 5.8S rRNA from tricistronic rRNA transcript (SSU-rRNA, 5.8S rRNA, LSU-rRNA)"/>
    <property type="evidence" value="ECO:0007669"/>
    <property type="project" value="InterPro"/>
</dbReference>
<comment type="similarity">
    <text evidence="8">Belongs to the exosome component 10/RRP6 family.</text>
</comment>
<dbReference type="GO" id="GO:0005730">
    <property type="term" value="C:nucleolus"/>
    <property type="evidence" value="ECO:0007669"/>
    <property type="project" value="TreeGrafter"/>
</dbReference>
<name>A0AAD9T4M3_9HELO</name>
<dbReference type="Gene3D" id="1.10.150.80">
    <property type="entry name" value="HRDC domain"/>
    <property type="match status" value="1"/>
</dbReference>
<dbReference type="Pfam" id="PF01612">
    <property type="entry name" value="DNA_pol_A_exo1"/>
    <property type="match status" value="1"/>
</dbReference>
<dbReference type="GO" id="GO:0071051">
    <property type="term" value="P:poly(A)-dependent snoRNA 3'-end processing"/>
    <property type="evidence" value="ECO:0007669"/>
    <property type="project" value="TreeGrafter"/>
</dbReference>
<sequence>MEQIQDFRSLQDQVQAALISTTRTTGQISAEDLGFHRSFNSEVGTALDEQSERVLTLARALLKSASSISELKAPSLEDADDVENNWRNVVDVVDSLLEKSDTCLDEYTGMIKRNETPVTELSTQVGPNACLFKKQTQGNSYRNQNLVKPQLSFEVKPDNNDDSPWKPILTSKPHATIALEESLGTFTNEFGQIQHRHPYEQEILHLKYPDSMFQKADPIRYLPMESTSAIFVDTEEGVLEMLEELKAATEIAIDLEHHDQRSYVGMVSLMQISTRSKDWIVDTLKPWRQNLQVLNEVFADPNIIKVFHGAYMDIVWLQRDLGLYVVGLFDTYHASRVLKYAGASLAFLLKKFVDFDADKQYQMADWRIRPLPDEMFYYARADTHFLLYIFDRMRNELIDKSDPKVADENYLEKTLHKSQETSILRYERQVYYPESGKGPGGWFTQLHKTPSLLSNEQFAVFRAVHEWRDKIARIDDDSPTFVMPQHVVLTLAKLMPGDMVALLGLTKSCAYSVKSRAAELLTLLKTARAGGKDGPSMIDILRSESSTVATKANPQQAPASTLEAAPTMLVAVMDEGDLRSSKSTFWGGAFGSSMWDTPNSPHKVSKNNDLRLAIPLPPLSSEIFGTPQGFAEQAEVAQETPLPDSPPPAKIDEPFILKRGAKRKSEAMSDVEETGGHGEFDISLDVEDDGAKVKAAAKAQRKAEKRARKAAKKAAEIGESGEVVVDMEGDDGEPFDYSKAESVLYGKKEGGGRGEKRKKPFDPYVKSMDAPKGMRRLQTERAGKSHTFKN</sequence>
<feature type="region of interest" description="Disordered" evidence="9">
    <location>
        <begin position="662"/>
        <end position="683"/>
    </location>
</feature>
<dbReference type="InterPro" id="IPR002121">
    <property type="entry name" value="HRDC_dom"/>
</dbReference>
<dbReference type="InterPro" id="IPR045092">
    <property type="entry name" value="Rrp6-like"/>
</dbReference>
<dbReference type="CDD" id="cd06147">
    <property type="entry name" value="Rrp6p_like_exo"/>
    <property type="match status" value="1"/>
</dbReference>
<evidence type="ECO:0000256" key="2">
    <source>
        <dbReference type="ARBA" id="ARBA00022552"/>
    </source>
</evidence>
<evidence type="ECO:0000256" key="1">
    <source>
        <dbReference type="ARBA" id="ARBA00004123"/>
    </source>
</evidence>
<dbReference type="SUPFAM" id="SSF53098">
    <property type="entry name" value="Ribonuclease H-like"/>
    <property type="match status" value="1"/>
</dbReference>
<dbReference type="GO" id="GO:0071039">
    <property type="term" value="P:nuclear polyadenylation-dependent CUT catabolic process"/>
    <property type="evidence" value="ECO:0007669"/>
    <property type="project" value="TreeGrafter"/>
</dbReference>
<dbReference type="GO" id="GO:0071037">
    <property type="term" value="P:nuclear polyadenylation-dependent snRNA catabolic process"/>
    <property type="evidence" value="ECO:0007669"/>
    <property type="project" value="TreeGrafter"/>
</dbReference>
<dbReference type="FunFam" id="3.30.420.10:FF:000059">
    <property type="entry name" value="Exosome complex exonuclease Rrp6"/>
    <property type="match status" value="1"/>
</dbReference>
<gene>
    <name evidence="11" type="ORF">QTJ16_002035</name>
</gene>
<dbReference type="AlphaFoldDB" id="A0AAD9T4M3"/>
<dbReference type="GO" id="GO:0000166">
    <property type="term" value="F:nucleotide binding"/>
    <property type="evidence" value="ECO:0007669"/>
    <property type="project" value="InterPro"/>
</dbReference>
<evidence type="ECO:0000256" key="8">
    <source>
        <dbReference type="ARBA" id="ARBA00043957"/>
    </source>
</evidence>
<keyword evidence="7" id="KW-0539">Nucleus</keyword>
<dbReference type="PROSITE" id="PS50967">
    <property type="entry name" value="HRDC"/>
    <property type="match status" value="1"/>
</dbReference>
<dbReference type="GO" id="GO:0000175">
    <property type="term" value="F:3'-5'-RNA exonuclease activity"/>
    <property type="evidence" value="ECO:0007669"/>
    <property type="project" value="InterPro"/>
</dbReference>
<dbReference type="InterPro" id="IPR049559">
    <property type="entry name" value="Rrp6p-like_exo"/>
</dbReference>
<dbReference type="Gene3D" id="3.30.420.10">
    <property type="entry name" value="Ribonuclease H-like superfamily/Ribonuclease H"/>
    <property type="match status" value="1"/>
</dbReference>
<dbReference type="GO" id="GO:0071038">
    <property type="term" value="P:TRAMP-dependent tRNA surveillance pathway"/>
    <property type="evidence" value="ECO:0007669"/>
    <property type="project" value="TreeGrafter"/>
</dbReference>
<dbReference type="PANTHER" id="PTHR12124:SF47">
    <property type="entry name" value="EXOSOME COMPONENT 10"/>
    <property type="match status" value="1"/>
</dbReference>
<keyword evidence="12" id="KW-1185">Reference proteome</keyword>
<dbReference type="GO" id="GO:0071040">
    <property type="term" value="P:nuclear polyadenylation-dependent antisense transcript catabolic process"/>
    <property type="evidence" value="ECO:0007669"/>
    <property type="project" value="TreeGrafter"/>
</dbReference>
<evidence type="ECO:0000256" key="3">
    <source>
        <dbReference type="ARBA" id="ARBA00022722"/>
    </source>
</evidence>
<evidence type="ECO:0000256" key="6">
    <source>
        <dbReference type="ARBA" id="ARBA00022839"/>
    </source>
</evidence>
<dbReference type="InterPro" id="IPR044876">
    <property type="entry name" value="HRDC_dom_sf"/>
</dbReference>
<evidence type="ECO:0000313" key="12">
    <source>
        <dbReference type="Proteomes" id="UP001285354"/>
    </source>
</evidence>
<keyword evidence="5" id="KW-0271">Exosome</keyword>
<evidence type="ECO:0000259" key="10">
    <source>
        <dbReference type="PROSITE" id="PS50967"/>
    </source>
</evidence>
<comment type="caution">
    <text evidence="11">The sequence shown here is derived from an EMBL/GenBank/DDBJ whole genome shotgun (WGS) entry which is preliminary data.</text>
</comment>
<comment type="subcellular location">
    <subcellularLocation>
        <location evidence="1">Nucleus</location>
    </subcellularLocation>
</comment>
<dbReference type="Proteomes" id="UP001285354">
    <property type="component" value="Unassembled WGS sequence"/>
</dbReference>
<evidence type="ECO:0000256" key="7">
    <source>
        <dbReference type="ARBA" id="ARBA00023242"/>
    </source>
</evidence>
<evidence type="ECO:0000256" key="5">
    <source>
        <dbReference type="ARBA" id="ARBA00022835"/>
    </source>
</evidence>
<dbReference type="InterPro" id="IPR036397">
    <property type="entry name" value="RNaseH_sf"/>
</dbReference>
<dbReference type="GO" id="GO:0071044">
    <property type="term" value="P:histone mRNA catabolic process"/>
    <property type="evidence" value="ECO:0007669"/>
    <property type="project" value="TreeGrafter"/>
</dbReference>
<evidence type="ECO:0000313" key="11">
    <source>
        <dbReference type="EMBL" id="KAK2628932.1"/>
    </source>
</evidence>
<proteinExistence type="inferred from homology"/>
<dbReference type="GO" id="GO:0071036">
    <property type="term" value="P:nuclear polyadenylation-dependent snoRNA catabolic process"/>
    <property type="evidence" value="ECO:0007669"/>
    <property type="project" value="TreeGrafter"/>
</dbReference>
<evidence type="ECO:0000256" key="4">
    <source>
        <dbReference type="ARBA" id="ARBA00022801"/>
    </source>
</evidence>
<dbReference type="SMART" id="SM00341">
    <property type="entry name" value="HRDC"/>
    <property type="match status" value="1"/>
</dbReference>
<dbReference type="SUPFAM" id="SSF47819">
    <property type="entry name" value="HRDC-like"/>
    <property type="match status" value="1"/>
</dbReference>
<keyword evidence="6" id="KW-0269">Exonuclease</keyword>
<dbReference type="PANTHER" id="PTHR12124">
    <property type="entry name" value="POLYMYOSITIS/SCLERODERMA AUTOANTIGEN-RELATED"/>
    <property type="match status" value="1"/>
</dbReference>
<dbReference type="GO" id="GO:0071035">
    <property type="term" value="P:nuclear polyadenylation-dependent rRNA catabolic process"/>
    <property type="evidence" value="ECO:0007669"/>
    <property type="project" value="TreeGrafter"/>
</dbReference>
<reference evidence="11" key="1">
    <citation type="submission" date="2023-06" db="EMBL/GenBank/DDBJ databases">
        <title>Draft genome of Marssonina rosae.</title>
        <authorList>
            <person name="Cheng Q."/>
        </authorList>
    </citation>
    <scope>NUCLEOTIDE SEQUENCE</scope>
    <source>
        <strain evidence="11">R4</strain>
    </source>
</reference>
<keyword evidence="2" id="KW-0698">rRNA processing</keyword>
<dbReference type="FunFam" id="1.10.150.80:FF:000001">
    <property type="entry name" value="Putative exosome component 10"/>
    <property type="match status" value="1"/>
</dbReference>
<evidence type="ECO:0000256" key="9">
    <source>
        <dbReference type="SAM" id="MobiDB-lite"/>
    </source>
</evidence>
<dbReference type="Pfam" id="PF08066">
    <property type="entry name" value="PMC2NT"/>
    <property type="match status" value="1"/>
</dbReference>